<feature type="transmembrane region" description="Helical" evidence="1">
    <location>
        <begin position="76"/>
        <end position="96"/>
    </location>
</feature>
<feature type="transmembrane region" description="Helical" evidence="1">
    <location>
        <begin position="340"/>
        <end position="358"/>
    </location>
</feature>
<reference evidence="2 3" key="1">
    <citation type="submission" date="2022-06" db="EMBL/GenBank/DDBJ databases">
        <title>New Species of the Genus Actinoplanes, ActinopZanes ferrugineus.</title>
        <authorList>
            <person name="Ding P."/>
        </authorList>
    </citation>
    <scope>NUCLEOTIDE SEQUENCE [LARGE SCALE GENOMIC DNA]</scope>
    <source>
        <strain evidence="2 3">TRM88003</strain>
    </source>
</reference>
<dbReference type="Proteomes" id="UP001523369">
    <property type="component" value="Unassembled WGS sequence"/>
</dbReference>
<feature type="transmembrane region" description="Helical" evidence="1">
    <location>
        <begin position="17"/>
        <end position="35"/>
    </location>
</feature>
<keyword evidence="1" id="KW-0472">Membrane</keyword>
<keyword evidence="1" id="KW-0812">Transmembrane</keyword>
<keyword evidence="1" id="KW-1133">Transmembrane helix</keyword>
<dbReference type="EMBL" id="JAMYJR010000026">
    <property type="protein sequence ID" value="MCO8273558.1"/>
    <property type="molecule type" value="Genomic_DNA"/>
</dbReference>
<feature type="transmembrane region" description="Helical" evidence="1">
    <location>
        <begin position="452"/>
        <end position="470"/>
    </location>
</feature>
<feature type="transmembrane region" description="Helical" evidence="1">
    <location>
        <begin position="157"/>
        <end position="176"/>
    </location>
</feature>
<feature type="transmembrane region" description="Helical" evidence="1">
    <location>
        <begin position="188"/>
        <end position="216"/>
    </location>
</feature>
<feature type="transmembrane region" description="Helical" evidence="1">
    <location>
        <begin position="419"/>
        <end position="445"/>
    </location>
</feature>
<evidence type="ECO:0000256" key="1">
    <source>
        <dbReference type="SAM" id="Phobius"/>
    </source>
</evidence>
<keyword evidence="3" id="KW-1185">Reference proteome</keyword>
<protein>
    <submittedName>
        <fullName evidence="2">ABC transporter permease</fullName>
    </submittedName>
</protein>
<feature type="transmembrane region" description="Helical" evidence="1">
    <location>
        <begin position="391"/>
        <end position="413"/>
    </location>
</feature>
<evidence type="ECO:0000313" key="2">
    <source>
        <dbReference type="EMBL" id="MCO8273558.1"/>
    </source>
</evidence>
<comment type="caution">
    <text evidence="2">The sequence shown here is derived from an EMBL/GenBank/DDBJ whole genome shotgun (WGS) entry which is preliminary data.</text>
</comment>
<feature type="transmembrane region" description="Helical" evidence="1">
    <location>
        <begin position="495"/>
        <end position="516"/>
    </location>
</feature>
<dbReference type="RefSeq" id="WP_253239630.1">
    <property type="nucleotide sequence ID" value="NZ_JAMYJR010000026.1"/>
</dbReference>
<name>A0ABT1DRU7_9ACTN</name>
<organism evidence="2 3">
    <name type="scientific">Paractinoplanes aksuensis</name>
    <dbReference type="NCBI Taxonomy" id="2939490"/>
    <lineage>
        <taxon>Bacteria</taxon>
        <taxon>Bacillati</taxon>
        <taxon>Actinomycetota</taxon>
        <taxon>Actinomycetes</taxon>
        <taxon>Micromonosporales</taxon>
        <taxon>Micromonosporaceae</taxon>
        <taxon>Paractinoplanes</taxon>
    </lineage>
</organism>
<gene>
    <name evidence="2" type="ORF">M1L60_23460</name>
</gene>
<evidence type="ECO:0000313" key="3">
    <source>
        <dbReference type="Proteomes" id="UP001523369"/>
    </source>
</evidence>
<accession>A0ABT1DRU7</accession>
<feature type="transmembrane region" description="Helical" evidence="1">
    <location>
        <begin position="122"/>
        <end position="145"/>
    </location>
</feature>
<feature type="transmembrane region" description="Helical" evidence="1">
    <location>
        <begin position="236"/>
        <end position="258"/>
    </location>
</feature>
<feature type="transmembrane region" description="Helical" evidence="1">
    <location>
        <begin position="292"/>
        <end position="315"/>
    </location>
</feature>
<sequence length="523" mass="53819">MTGTGKLIRLILRRDRVVLPLWAVLLGLIPAAYVASFEELFPTEAERVTYAQVSESNAGFVTLYGPLHGSSLGELVAWRAGFLPVLVALCALLTVIRHTRADEEAGRTELIGAAAIGRHAPLAAAFITTCAASLLLGGVLTAAMLGQGMPAEGSMAFGAEMASTGCAFAGVGAITAQLTSSARSARSIAIVALGVAFVLRVGGDVSALGNGALSWLSWLSPIGWVQHLFPYGVNNWWPAGLTLLFTVVAAIAAAVLLARRDFGAGLLPARLGPASASFGSPFALAWRLHRGLLLGWTIGFTLLGLIFGGVGGSVVDLASDNEGLGDIFARLGGSTALVDSYFAGTAGIVGLIAACYAVQATLRLRDEEQAGHAEAVLTTAVSRYTWAGTNLFFALLGPAVVLTAEGLATGLAYPQGDLGAILAGTLVQLPAVWVLAALAVLAFGLIPRLSGVAWAAPALCLLILLVGQTLQLDQWFLDLSPFTHVPHLPGGDASATPLITLTVIAAALTATGLAALHRRNIPD</sequence>
<proteinExistence type="predicted"/>